<reference evidence="4" key="1">
    <citation type="journal article" date="2016" name="Nat. Commun.">
        <title>The Gonium pectorale genome demonstrates co-option of cell cycle regulation during the evolution of multicellularity.</title>
        <authorList>
            <person name="Hanschen E.R."/>
            <person name="Marriage T.N."/>
            <person name="Ferris P.J."/>
            <person name="Hamaji T."/>
            <person name="Toyoda A."/>
            <person name="Fujiyama A."/>
            <person name="Neme R."/>
            <person name="Noguchi H."/>
            <person name="Minakuchi Y."/>
            <person name="Suzuki M."/>
            <person name="Kawai-Toyooka H."/>
            <person name="Smith D.R."/>
            <person name="Sparks H."/>
            <person name="Anderson J."/>
            <person name="Bakaric R."/>
            <person name="Luria V."/>
            <person name="Karger A."/>
            <person name="Kirschner M.W."/>
            <person name="Durand P.M."/>
            <person name="Michod R.E."/>
            <person name="Nozaki H."/>
            <person name="Olson B.J."/>
        </authorList>
    </citation>
    <scope>NUCLEOTIDE SEQUENCE [LARGE SCALE GENOMIC DNA]</scope>
    <source>
        <strain evidence="4">NIES-2863</strain>
    </source>
</reference>
<gene>
    <name evidence="3" type="ORF">GPECTOR_30g249</name>
</gene>
<dbReference type="EMBL" id="LSYV01000031">
    <property type="protein sequence ID" value="KXZ48153.1"/>
    <property type="molecule type" value="Genomic_DNA"/>
</dbReference>
<organism evidence="3 4">
    <name type="scientific">Gonium pectorale</name>
    <name type="common">Green alga</name>
    <dbReference type="NCBI Taxonomy" id="33097"/>
    <lineage>
        <taxon>Eukaryota</taxon>
        <taxon>Viridiplantae</taxon>
        <taxon>Chlorophyta</taxon>
        <taxon>core chlorophytes</taxon>
        <taxon>Chlorophyceae</taxon>
        <taxon>CS clade</taxon>
        <taxon>Chlamydomonadales</taxon>
        <taxon>Volvocaceae</taxon>
        <taxon>Gonium</taxon>
    </lineage>
</organism>
<feature type="chain" id="PRO_5007562069" description="Nuclear pore complex protein Nup85" evidence="2">
    <location>
        <begin position="20"/>
        <end position="690"/>
    </location>
</feature>
<protein>
    <recommendedName>
        <fullName evidence="5">Nuclear pore complex protein Nup85</fullName>
    </recommendedName>
</protein>
<accession>A0A150GEF1</accession>
<comment type="caution">
    <text evidence="3">The sequence shown here is derived from an EMBL/GenBank/DDBJ whole genome shotgun (WGS) entry which is preliminary data.</text>
</comment>
<feature type="compositionally biased region" description="Low complexity" evidence="1">
    <location>
        <begin position="508"/>
        <end position="521"/>
    </location>
</feature>
<evidence type="ECO:0008006" key="5">
    <source>
        <dbReference type="Google" id="ProtNLM"/>
    </source>
</evidence>
<evidence type="ECO:0000256" key="1">
    <source>
        <dbReference type="SAM" id="MobiDB-lite"/>
    </source>
</evidence>
<name>A0A150GEF1_GONPE</name>
<keyword evidence="4" id="KW-1185">Reference proteome</keyword>
<evidence type="ECO:0000313" key="3">
    <source>
        <dbReference type="EMBL" id="KXZ48153.1"/>
    </source>
</evidence>
<feature type="region of interest" description="Disordered" evidence="1">
    <location>
        <begin position="508"/>
        <end position="534"/>
    </location>
</feature>
<evidence type="ECO:0000313" key="4">
    <source>
        <dbReference type="Proteomes" id="UP000075714"/>
    </source>
</evidence>
<dbReference type="Proteomes" id="UP000075714">
    <property type="component" value="Unassembled WGS sequence"/>
</dbReference>
<keyword evidence="2" id="KW-0732">Signal</keyword>
<feature type="signal peptide" evidence="2">
    <location>
        <begin position="1"/>
        <end position="19"/>
    </location>
</feature>
<sequence length="690" mass="72988">MLRSHALRVQSCLLSAAAAQLEPPPAQGPHGRPARRPRRIVQAAADALTEARALLSMLQQQAEDELLASQGSSARAHPLTNELRKEILSSGILDHWSRLLLLLAACEGWQDEAAKQLHAMTDILSGLDRCALGSEWHRELLLSSPCLTYLLASHVVGLCAALDGGPTYGMPGPAALEQDDEEQEGGAAAAAPLFTTTGRRLRRRGASEGADTALARWALSAWDNMVDSELHGVAVAAKTLKGHDARPIEAPTSCWSSLRSWHRWLLWRAQEGGGGVPAAALRLAERGCRHAAIPPLHAGATFDLCMRLAAAAKTIMEAAVTAPSAGLDLNHVLPGHIVSAVSAAGIALDALCCMYTQWDMGFMRPEAAVDDATAARMRCWWCALVAVVDAAEARAGRGARNPLRFAWSRLVIDLTKGAKAGLEGTLPSAPSPWMSAALESGFLSRMPTMVGVMTDIKEDVMQYVGLPGRNAGTEWAWAQILAFGSPRDTAPLVDLVAARLQAAADALPPALKRTRDTQPAGQGTGPPGAGTCADSAEAEEWKQLLLGTDPLWLIIGVVVPFCNTKGKRNFGGLQRALQRTVGYLSALAPKELAEVVLSWDQGGPLGSLFPPSTATGAQGEADIARRLLALRLGAEGRAAATGGDKVELMARRLREAPWLAPPPDDVEAWVAAAELLPPPSRSTVLVLGVV</sequence>
<dbReference type="AlphaFoldDB" id="A0A150GEF1"/>
<proteinExistence type="predicted"/>
<evidence type="ECO:0000256" key="2">
    <source>
        <dbReference type="SAM" id="SignalP"/>
    </source>
</evidence>